<dbReference type="OrthoDB" id="5406098at2"/>
<feature type="compositionally biased region" description="Polar residues" evidence="3">
    <location>
        <begin position="7"/>
        <end position="18"/>
    </location>
</feature>
<dbReference type="PANTHER" id="PTHR45586:SF1">
    <property type="entry name" value="LIPOPOLYSACCHARIDE ASSEMBLY PROTEIN B"/>
    <property type="match status" value="1"/>
</dbReference>
<sequence length="401" mass="43145">MSEVNKMLNSLSQNQAPQTVPELKPARVNPLPKTLWPRWLFAALLISGTAGATGWWFGHSRAESRSVVEERLAPVETPTAPVAVKSAPDPVGEFLQTTGQAADEKTALSKQPDNKPATASPTQTAVLPVVKKVPVAQAASQTKTTAVAKSDTVPAAPRATTPERTAQTVPAAVQADTGETEPKIIAATMDSTEPSEEGDAGLSIESIALSPEQLAQTDYDKAMKALAEGDTRKASNYLKSALDYQPDWTEARQRLSALYYGRGDVRRAMLTLQQGLAKQPNQQDLRLTMAKLLTQESQPEVALEVLSEMPSQPASEFLALRGALAQQLNDQPLALSSYQKLVDAEPFDGRWWLGLGIALDRSQENAKAVAAYTQALKLGQVSGPSQQFIRQRLAALKTQEG</sequence>
<feature type="region of interest" description="Disordered" evidence="3">
    <location>
        <begin position="1"/>
        <end position="24"/>
    </location>
</feature>
<accession>A0A0F5VCX7</accession>
<comment type="caution">
    <text evidence="5">The sequence shown here is derived from an EMBL/GenBank/DDBJ whole genome shotgun (WGS) entry which is preliminary data.</text>
</comment>
<keyword evidence="4" id="KW-1133">Transmembrane helix</keyword>
<dbReference type="RefSeq" id="WP_046220618.1">
    <property type="nucleotide sequence ID" value="NZ_JWYV01000007.1"/>
</dbReference>
<dbReference type="InterPro" id="IPR019734">
    <property type="entry name" value="TPR_rpt"/>
</dbReference>
<feature type="transmembrane region" description="Helical" evidence="4">
    <location>
        <begin position="39"/>
        <end position="57"/>
    </location>
</feature>
<dbReference type="Pfam" id="PF13432">
    <property type="entry name" value="TPR_16"/>
    <property type="match status" value="1"/>
</dbReference>
<organism evidence="5 6">
    <name type="scientific">Photobacterium halotolerans</name>
    <dbReference type="NCBI Taxonomy" id="265726"/>
    <lineage>
        <taxon>Bacteria</taxon>
        <taxon>Pseudomonadati</taxon>
        <taxon>Pseudomonadota</taxon>
        <taxon>Gammaproteobacteria</taxon>
        <taxon>Vibrionales</taxon>
        <taxon>Vibrionaceae</taxon>
        <taxon>Photobacterium</taxon>
    </lineage>
</organism>
<keyword evidence="1" id="KW-0677">Repeat</keyword>
<keyword evidence="4" id="KW-0812">Transmembrane</keyword>
<proteinExistence type="predicted"/>
<dbReference type="Proteomes" id="UP000033633">
    <property type="component" value="Unassembled WGS sequence"/>
</dbReference>
<reference evidence="5 6" key="1">
    <citation type="submission" date="2014-12" db="EMBL/GenBank/DDBJ databases">
        <title>Mercury Reductase activity and rhizosphere competence traits in the genome of root associated Photobacterium halotolerans MELD1.</title>
        <authorList>
            <person name="Mathew D.C."/>
            <person name="Huang C.-C."/>
        </authorList>
    </citation>
    <scope>NUCLEOTIDE SEQUENCE [LARGE SCALE GENOMIC DNA]</scope>
    <source>
        <strain evidence="5 6">MELD1</strain>
    </source>
</reference>
<evidence type="ECO:0000256" key="3">
    <source>
        <dbReference type="SAM" id="MobiDB-lite"/>
    </source>
</evidence>
<dbReference type="EMBL" id="JWYV01000007">
    <property type="protein sequence ID" value="KKC99973.1"/>
    <property type="molecule type" value="Genomic_DNA"/>
</dbReference>
<evidence type="ECO:0000313" key="5">
    <source>
        <dbReference type="EMBL" id="KKC99973.1"/>
    </source>
</evidence>
<dbReference type="STRING" id="265726.KY46_10650"/>
<dbReference type="AlphaFoldDB" id="A0A0F5VCX7"/>
<dbReference type="Gene3D" id="1.25.40.10">
    <property type="entry name" value="Tetratricopeptide repeat domain"/>
    <property type="match status" value="1"/>
</dbReference>
<keyword evidence="4" id="KW-0472">Membrane</keyword>
<evidence type="ECO:0000256" key="4">
    <source>
        <dbReference type="SAM" id="Phobius"/>
    </source>
</evidence>
<dbReference type="Pfam" id="PF14559">
    <property type="entry name" value="TPR_19"/>
    <property type="match status" value="1"/>
</dbReference>
<name>A0A0F5VCX7_9GAMM</name>
<dbReference type="PANTHER" id="PTHR45586">
    <property type="entry name" value="TPR REPEAT-CONTAINING PROTEIN PA4667"/>
    <property type="match status" value="1"/>
</dbReference>
<dbReference type="InterPro" id="IPR051012">
    <property type="entry name" value="CellSynth/LPSAsmb/PSIAsmb"/>
</dbReference>
<evidence type="ECO:0000256" key="2">
    <source>
        <dbReference type="ARBA" id="ARBA00022803"/>
    </source>
</evidence>
<evidence type="ECO:0000313" key="6">
    <source>
        <dbReference type="Proteomes" id="UP000033633"/>
    </source>
</evidence>
<evidence type="ECO:0000256" key="1">
    <source>
        <dbReference type="ARBA" id="ARBA00022737"/>
    </source>
</evidence>
<dbReference type="InterPro" id="IPR011990">
    <property type="entry name" value="TPR-like_helical_dom_sf"/>
</dbReference>
<gene>
    <name evidence="5" type="ORF">KY46_10650</name>
</gene>
<keyword evidence="6" id="KW-1185">Reference proteome</keyword>
<feature type="region of interest" description="Disordered" evidence="3">
    <location>
        <begin position="101"/>
        <end position="123"/>
    </location>
</feature>
<feature type="region of interest" description="Disordered" evidence="3">
    <location>
        <begin position="140"/>
        <end position="170"/>
    </location>
</feature>
<keyword evidence="2" id="KW-0802">TPR repeat</keyword>
<feature type="compositionally biased region" description="Low complexity" evidence="3">
    <location>
        <begin position="152"/>
        <end position="166"/>
    </location>
</feature>
<protein>
    <submittedName>
        <fullName evidence="5">Uncharacterized protein</fullName>
    </submittedName>
</protein>
<dbReference type="SMART" id="SM00028">
    <property type="entry name" value="TPR"/>
    <property type="match status" value="4"/>
</dbReference>
<dbReference type="SUPFAM" id="SSF48452">
    <property type="entry name" value="TPR-like"/>
    <property type="match status" value="1"/>
</dbReference>
<dbReference type="PATRIC" id="fig|265726.11.peg.4282"/>